<name>A0AAQ4EB86_AMBAM</name>
<evidence type="ECO:0000313" key="1">
    <source>
        <dbReference type="EMBL" id="KAK8771934.1"/>
    </source>
</evidence>
<sequence length="99" mass="11704">MQFTKRWNRHYTKISQRKALWEAKSNSDALTSVKSMAKNLYAACKKGNTKFYSPQQVRDEYIEAVAKRIQRKDSIHCSPASRFQTSWHHYRARGPCRHT</sequence>
<dbReference type="Proteomes" id="UP001321473">
    <property type="component" value="Unassembled WGS sequence"/>
</dbReference>
<accession>A0AAQ4EB86</accession>
<proteinExistence type="predicted"/>
<reference evidence="1 2" key="1">
    <citation type="journal article" date="2023" name="Arcadia Sci">
        <title>De novo assembly of a long-read Amblyomma americanum tick genome.</title>
        <authorList>
            <person name="Chou S."/>
            <person name="Poskanzer K.E."/>
            <person name="Rollins M."/>
            <person name="Thuy-Boun P.S."/>
        </authorList>
    </citation>
    <scope>NUCLEOTIDE SEQUENCE [LARGE SCALE GENOMIC DNA]</scope>
    <source>
        <strain evidence="1">F_SG_1</strain>
        <tissue evidence="1">Salivary glands</tissue>
    </source>
</reference>
<gene>
    <name evidence="1" type="ORF">V5799_024822</name>
</gene>
<keyword evidence="2" id="KW-1185">Reference proteome</keyword>
<protein>
    <submittedName>
        <fullName evidence="1">Uncharacterized protein</fullName>
    </submittedName>
</protein>
<comment type="caution">
    <text evidence="1">The sequence shown here is derived from an EMBL/GenBank/DDBJ whole genome shotgun (WGS) entry which is preliminary data.</text>
</comment>
<dbReference type="AlphaFoldDB" id="A0AAQ4EB86"/>
<organism evidence="1 2">
    <name type="scientific">Amblyomma americanum</name>
    <name type="common">Lone star tick</name>
    <dbReference type="NCBI Taxonomy" id="6943"/>
    <lineage>
        <taxon>Eukaryota</taxon>
        <taxon>Metazoa</taxon>
        <taxon>Ecdysozoa</taxon>
        <taxon>Arthropoda</taxon>
        <taxon>Chelicerata</taxon>
        <taxon>Arachnida</taxon>
        <taxon>Acari</taxon>
        <taxon>Parasitiformes</taxon>
        <taxon>Ixodida</taxon>
        <taxon>Ixodoidea</taxon>
        <taxon>Ixodidae</taxon>
        <taxon>Amblyomminae</taxon>
        <taxon>Amblyomma</taxon>
    </lineage>
</organism>
<dbReference type="EMBL" id="JARKHS020019083">
    <property type="protein sequence ID" value="KAK8771934.1"/>
    <property type="molecule type" value="Genomic_DNA"/>
</dbReference>
<evidence type="ECO:0000313" key="2">
    <source>
        <dbReference type="Proteomes" id="UP001321473"/>
    </source>
</evidence>